<feature type="chain" id="PRO_5039005721" description="Secreted protein" evidence="2">
    <location>
        <begin position="19"/>
        <end position="82"/>
    </location>
</feature>
<comment type="caution">
    <text evidence="3">The sequence shown here is derived from an EMBL/GenBank/DDBJ whole genome shotgun (WGS) entry which is preliminary data.</text>
</comment>
<gene>
    <name evidence="3" type="ORF">Phou_062420</name>
</gene>
<accession>A0A6V8KA13</accession>
<evidence type="ECO:0000256" key="2">
    <source>
        <dbReference type="SAM" id="SignalP"/>
    </source>
</evidence>
<feature type="compositionally biased region" description="Polar residues" evidence="1">
    <location>
        <begin position="71"/>
        <end position="82"/>
    </location>
</feature>
<protein>
    <recommendedName>
        <fullName evidence="5">Secreted protein</fullName>
    </recommendedName>
</protein>
<reference evidence="3 4" key="2">
    <citation type="submission" date="2020-03" db="EMBL/GenBank/DDBJ databases">
        <authorList>
            <person name="Ichikawa N."/>
            <person name="Kimura A."/>
            <person name="Kitahashi Y."/>
            <person name="Uohara A."/>
        </authorList>
    </citation>
    <scope>NUCLEOTIDE SEQUENCE [LARGE SCALE GENOMIC DNA]</scope>
    <source>
        <strain evidence="3 4">NBRC 108639</strain>
    </source>
</reference>
<evidence type="ECO:0000313" key="3">
    <source>
        <dbReference type="EMBL" id="GFJ82062.1"/>
    </source>
</evidence>
<feature type="region of interest" description="Disordered" evidence="1">
    <location>
        <begin position="41"/>
        <end position="82"/>
    </location>
</feature>
<organism evidence="3 4">
    <name type="scientific">Phytohabitans houttuyneae</name>
    <dbReference type="NCBI Taxonomy" id="1076126"/>
    <lineage>
        <taxon>Bacteria</taxon>
        <taxon>Bacillati</taxon>
        <taxon>Actinomycetota</taxon>
        <taxon>Actinomycetes</taxon>
        <taxon>Micromonosporales</taxon>
        <taxon>Micromonosporaceae</taxon>
    </lineage>
</organism>
<evidence type="ECO:0000313" key="4">
    <source>
        <dbReference type="Proteomes" id="UP000482800"/>
    </source>
</evidence>
<keyword evidence="4" id="KW-1185">Reference proteome</keyword>
<feature type="signal peptide" evidence="2">
    <location>
        <begin position="1"/>
        <end position="18"/>
    </location>
</feature>
<evidence type="ECO:0008006" key="5">
    <source>
        <dbReference type="Google" id="ProtNLM"/>
    </source>
</evidence>
<name>A0A6V8KA13_9ACTN</name>
<dbReference type="EMBL" id="BLPF01000002">
    <property type="protein sequence ID" value="GFJ82062.1"/>
    <property type="molecule type" value="Genomic_DNA"/>
</dbReference>
<reference evidence="3 4" key="1">
    <citation type="submission" date="2020-03" db="EMBL/GenBank/DDBJ databases">
        <title>Whole genome shotgun sequence of Phytohabitans houttuyneae NBRC 108639.</title>
        <authorList>
            <person name="Komaki H."/>
            <person name="Tamura T."/>
        </authorList>
    </citation>
    <scope>NUCLEOTIDE SEQUENCE [LARGE SCALE GENOMIC DNA]</scope>
    <source>
        <strain evidence="3 4">NBRC 108639</strain>
    </source>
</reference>
<dbReference type="AlphaFoldDB" id="A0A6V8KA13"/>
<evidence type="ECO:0000256" key="1">
    <source>
        <dbReference type="SAM" id="MobiDB-lite"/>
    </source>
</evidence>
<sequence length="82" mass="8520">MTVAVLATGAALAGTWTAAGNSTTGTLTTAARWRLVIARRRQERGGRPPNALVDAVTRNNAMPRTPLTPKGTPSHTTPANSI</sequence>
<dbReference type="Proteomes" id="UP000482800">
    <property type="component" value="Unassembled WGS sequence"/>
</dbReference>
<keyword evidence="2" id="KW-0732">Signal</keyword>
<proteinExistence type="predicted"/>